<evidence type="ECO:0000259" key="1">
    <source>
        <dbReference type="SMART" id="SM01012"/>
    </source>
</evidence>
<protein>
    <recommendedName>
        <fullName evidence="1">ANTAR domain-containing protein</fullName>
    </recommendedName>
</protein>
<dbReference type="Gene3D" id="3.30.450.40">
    <property type="match status" value="1"/>
</dbReference>
<comment type="caution">
    <text evidence="2">The sequence shown here is derived from an EMBL/GenBank/DDBJ whole genome shotgun (WGS) entry which is preliminary data.</text>
</comment>
<dbReference type="InterPro" id="IPR005561">
    <property type="entry name" value="ANTAR"/>
</dbReference>
<keyword evidence="3" id="KW-1185">Reference proteome</keyword>
<dbReference type="InterPro" id="IPR029016">
    <property type="entry name" value="GAF-like_dom_sf"/>
</dbReference>
<dbReference type="Proteomes" id="UP000585638">
    <property type="component" value="Unassembled WGS sequence"/>
</dbReference>
<dbReference type="SMART" id="SM01012">
    <property type="entry name" value="ANTAR"/>
    <property type="match status" value="1"/>
</dbReference>
<proteinExistence type="predicted"/>
<evidence type="ECO:0000313" key="2">
    <source>
        <dbReference type="EMBL" id="MBB5896604.1"/>
    </source>
</evidence>
<name>A0A7W9NLB9_9PSEU</name>
<gene>
    <name evidence="2" type="ORF">BJ998_007800</name>
</gene>
<reference evidence="2 3" key="1">
    <citation type="submission" date="2020-08" db="EMBL/GenBank/DDBJ databases">
        <title>Sequencing the genomes of 1000 actinobacteria strains.</title>
        <authorList>
            <person name="Klenk H.-P."/>
        </authorList>
    </citation>
    <scope>NUCLEOTIDE SEQUENCE [LARGE SCALE GENOMIC DNA]</scope>
    <source>
        <strain evidence="2 3">DSM 43851</strain>
    </source>
</reference>
<dbReference type="AlphaFoldDB" id="A0A7W9NLB9"/>
<dbReference type="RefSeq" id="WP_184868230.1">
    <property type="nucleotide sequence ID" value="NZ_BAAAWY010000016.1"/>
</dbReference>
<evidence type="ECO:0000313" key="3">
    <source>
        <dbReference type="Proteomes" id="UP000585638"/>
    </source>
</evidence>
<organism evidence="2 3">
    <name type="scientific">Kutzneria kofuensis</name>
    <dbReference type="NCBI Taxonomy" id="103725"/>
    <lineage>
        <taxon>Bacteria</taxon>
        <taxon>Bacillati</taxon>
        <taxon>Actinomycetota</taxon>
        <taxon>Actinomycetes</taxon>
        <taxon>Pseudonocardiales</taxon>
        <taxon>Pseudonocardiaceae</taxon>
        <taxon>Kutzneria</taxon>
    </lineage>
</organism>
<dbReference type="SUPFAM" id="SSF55781">
    <property type="entry name" value="GAF domain-like"/>
    <property type="match status" value="1"/>
</dbReference>
<dbReference type="GO" id="GO:0003723">
    <property type="term" value="F:RNA binding"/>
    <property type="evidence" value="ECO:0007669"/>
    <property type="project" value="InterPro"/>
</dbReference>
<accession>A0A7W9NLB9</accession>
<feature type="domain" description="ANTAR" evidence="1">
    <location>
        <begin position="153"/>
        <end position="224"/>
    </location>
</feature>
<dbReference type="EMBL" id="JACHIR010000001">
    <property type="protein sequence ID" value="MBB5896604.1"/>
    <property type="molecule type" value="Genomic_DNA"/>
</dbReference>
<sequence length="238" mass="24693">MTENHRLRLRALLAADDDHGVGPLTRICALAVVELQVTGVGVTLVSRAGSVDAQQRLVHASDAVAARLEDLQLTVGEGPGLTAITSGAPVLAPDLGAARSRWPAFCPDAQRIGVAAAFAFPLTLGAIALGSLDCYRATTGPLSRDHVACGLLLAEMAFEALLTEVAGHAPDDVGWLSDIHAEVHQATGMVSYQLGVGVQAALLRIRAYAFAHGLAVATVARRIVDRSLLLDDGNGTTP</sequence>